<keyword evidence="9" id="KW-1185">Reference proteome</keyword>
<dbReference type="EC" id="2.5.1.18" evidence="2"/>
<evidence type="ECO:0000259" key="7">
    <source>
        <dbReference type="PROSITE" id="PS50405"/>
    </source>
</evidence>
<accession>A0AAD2A522</accession>
<evidence type="ECO:0000256" key="5">
    <source>
        <dbReference type="ARBA" id="ARBA00081070"/>
    </source>
</evidence>
<reference evidence="8" key="1">
    <citation type="submission" date="2023-05" db="EMBL/GenBank/DDBJ databases">
        <authorList>
            <person name="Huff M."/>
        </authorList>
    </citation>
    <scope>NUCLEOTIDE SEQUENCE</scope>
</reference>
<feature type="domain" description="GST N-terminal" evidence="6">
    <location>
        <begin position="28"/>
        <end position="109"/>
    </location>
</feature>
<dbReference type="GO" id="GO:0005737">
    <property type="term" value="C:cytoplasm"/>
    <property type="evidence" value="ECO:0007669"/>
    <property type="project" value="TreeGrafter"/>
</dbReference>
<dbReference type="InterPro" id="IPR034347">
    <property type="entry name" value="GST_Phi_C"/>
</dbReference>
<dbReference type="EMBL" id="OU503053">
    <property type="protein sequence ID" value="CAI9781114.1"/>
    <property type="molecule type" value="Genomic_DNA"/>
</dbReference>
<dbReference type="InterPro" id="IPR004046">
    <property type="entry name" value="GST_C"/>
</dbReference>
<dbReference type="Pfam" id="PF00043">
    <property type="entry name" value="GST_C"/>
    <property type="match status" value="1"/>
</dbReference>
<dbReference type="GO" id="GO:0004364">
    <property type="term" value="F:glutathione transferase activity"/>
    <property type="evidence" value="ECO:0007669"/>
    <property type="project" value="UniProtKB-EC"/>
</dbReference>
<keyword evidence="3" id="KW-0808">Transferase</keyword>
<dbReference type="PANTHER" id="PTHR43900:SF47">
    <property type="entry name" value="GLUTATHIONE S-TRANSFERASE F6-RELATED"/>
    <property type="match status" value="1"/>
</dbReference>
<evidence type="ECO:0000256" key="2">
    <source>
        <dbReference type="ARBA" id="ARBA00012452"/>
    </source>
</evidence>
<dbReference type="GO" id="GO:0009407">
    <property type="term" value="P:toxin catabolic process"/>
    <property type="evidence" value="ECO:0007669"/>
    <property type="project" value="UniProtKB-ARBA"/>
</dbReference>
<dbReference type="Proteomes" id="UP000834106">
    <property type="component" value="Chromosome 18"/>
</dbReference>
<dbReference type="GO" id="GO:0006749">
    <property type="term" value="P:glutathione metabolic process"/>
    <property type="evidence" value="ECO:0007669"/>
    <property type="project" value="TreeGrafter"/>
</dbReference>
<sequence>MFQEVASPYTDHAELNINLERLKELVVMAIKVHGLPFSIATQRVLVTLAEKELDYEFVYIDLATGQQKTEDFVKLHPFGQVPVLEDGDLTLFESRAISQYIAHRYADKGTPLIAPDPKKMAILSVWTEVESQRFDPQAYKLAYELVIKPILGRTTDEAIVTQHEGKLAEVLDVYEARLTQSKYLGGDSFTLADLHHLPVINYLMSSKIKALFDARPHVSAWCADILTRPAWQKVAALMKH</sequence>
<organism evidence="8 9">
    <name type="scientific">Fraxinus pennsylvanica</name>
    <dbReference type="NCBI Taxonomy" id="56036"/>
    <lineage>
        <taxon>Eukaryota</taxon>
        <taxon>Viridiplantae</taxon>
        <taxon>Streptophyta</taxon>
        <taxon>Embryophyta</taxon>
        <taxon>Tracheophyta</taxon>
        <taxon>Spermatophyta</taxon>
        <taxon>Magnoliopsida</taxon>
        <taxon>eudicotyledons</taxon>
        <taxon>Gunneridae</taxon>
        <taxon>Pentapetalae</taxon>
        <taxon>asterids</taxon>
        <taxon>lamiids</taxon>
        <taxon>Lamiales</taxon>
        <taxon>Oleaceae</taxon>
        <taxon>Oleeae</taxon>
        <taxon>Fraxinus</taxon>
    </lineage>
</organism>
<dbReference type="InterPro" id="IPR040079">
    <property type="entry name" value="Glutathione_S-Trfase"/>
</dbReference>
<protein>
    <recommendedName>
        <fullName evidence="2">glutathione transferase</fullName>
        <ecNumber evidence="2">2.5.1.18</ecNumber>
    </recommendedName>
    <alternativeName>
        <fullName evidence="5">GST class-phi</fullName>
    </alternativeName>
</protein>
<dbReference type="InterPro" id="IPR010987">
    <property type="entry name" value="Glutathione-S-Trfase_C-like"/>
</dbReference>
<dbReference type="Gene3D" id="3.40.30.10">
    <property type="entry name" value="Glutaredoxin"/>
    <property type="match status" value="1"/>
</dbReference>
<dbReference type="SUPFAM" id="SSF47616">
    <property type="entry name" value="GST C-terminal domain-like"/>
    <property type="match status" value="1"/>
</dbReference>
<evidence type="ECO:0000313" key="9">
    <source>
        <dbReference type="Proteomes" id="UP000834106"/>
    </source>
</evidence>
<evidence type="ECO:0000313" key="8">
    <source>
        <dbReference type="EMBL" id="CAI9781114.1"/>
    </source>
</evidence>
<proteinExistence type="inferred from homology"/>
<gene>
    <name evidence="8" type="ORF">FPE_LOCUS28544</name>
</gene>
<comment type="similarity">
    <text evidence="1">Belongs to the GST superfamily. Phi family.</text>
</comment>
<dbReference type="SUPFAM" id="SSF52833">
    <property type="entry name" value="Thioredoxin-like"/>
    <property type="match status" value="1"/>
</dbReference>
<dbReference type="SFLD" id="SFLDG00358">
    <property type="entry name" value="Main_(cytGST)"/>
    <property type="match status" value="1"/>
</dbReference>
<evidence type="ECO:0000259" key="6">
    <source>
        <dbReference type="PROSITE" id="PS50404"/>
    </source>
</evidence>
<dbReference type="InterPro" id="IPR004045">
    <property type="entry name" value="Glutathione_S-Trfase_N"/>
</dbReference>
<dbReference type="FunFam" id="3.40.30.10:FF:000016">
    <property type="entry name" value="Glutathione S-transferase F2"/>
    <property type="match status" value="1"/>
</dbReference>
<dbReference type="SFLD" id="SFLDG01154">
    <property type="entry name" value="Main.5:_Phi-like"/>
    <property type="match status" value="1"/>
</dbReference>
<dbReference type="SFLD" id="SFLDS00019">
    <property type="entry name" value="Glutathione_Transferase_(cytos"/>
    <property type="match status" value="1"/>
</dbReference>
<evidence type="ECO:0000256" key="4">
    <source>
        <dbReference type="ARBA" id="ARBA00047960"/>
    </source>
</evidence>
<name>A0AAD2A522_9LAMI</name>
<dbReference type="Pfam" id="PF02798">
    <property type="entry name" value="GST_N"/>
    <property type="match status" value="1"/>
</dbReference>
<evidence type="ECO:0000256" key="3">
    <source>
        <dbReference type="ARBA" id="ARBA00022679"/>
    </source>
</evidence>
<dbReference type="Gene3D" id="1.20.1050.10">
    <property type="match status" value="1"/>
</dbReference>
<dbReference type="AlphaFoldDB" id="A0AAD2A522"/>
<evidence type="ECO:0000256" key="1">
    <source>
        <dbReference type="ARBA" id="ARBA00010128"/>
    </source>
</evidence>
<dbReference type="InterPro" id="IPR036249">
    <property type="entry name" value="Thioredoxin-like_sf"/>
</dbReference>
<dbReference type="InterPro" id="IPR036282">
    <property type="entry name" value="Glutathione-S-Trfase_C_sf"/>
</dbReference>
<feature type="domain" description="GST C-terminal" evidence="7">
    <location>
        <begin position="116"/>
        <end position="240"/>
    </location>
</feature>
<dbReference type="PROSITE" id="PS50404">
    <property type="entry name" value="GST_NTER"/>
    <property type="match status" value="1"/>
</dbReference>
<dbReference type="FunFam" id="1.20.1050.10:FF:000004">
    <property type="entry name" value="Glutathione S-transferase F2"/>
    <property type="match status" value="1"/>
</dbReference>
<dbReference type="GO" id="GO:0043295">
    <property type="term" value="F:glutathione binding"/>
    <property type="evidence" value="ECO:0007669"/>
    <property type="project" value="TreeGrafter"/>
</dbReference>
<comment type="catalytic activity">
    <reaction evidence="4">
        <text>RX + glutathione = an S-substituted glutathione + a halide anion + H(+)</text>
        <dbReference type="Rhea" id="RHEA:16437"/>
        <dbReference type="ChEBI" id="CHEBI:15378"/>
        <dbReference type="ChEBI" id="CHEBI:16042"/>
        <dbReference type="ChEBI" id="CHEBI:17792"/>
        <dbReference type="ChEBI" id="CHEBI:57925"/>
        <dbReference type="ChEBI" id="CHEBI:90779"/>
        <dbReference type="EC" id="2.5.1.18"/>
    </reaction>
</comment>
<dbReference type="PANTHER" id="PTHR43900">
    <property type="entry name" value="GLUTATHIONE S-TRANSFERASE RHO"/>
    <property type="match status" value="1"/>
</dbReference>
<dbReference type="CDD" id="cd03187">
    <property type="entry name" value="GST_C_Phi"/>
    <property type="match status" value="1"/>
</dbReference>
<dbReference type="CDD" id="cd03053">
    <property type="entry name" value="GST_N_Phi"/>
    <property type="match status" value="1"/>
</dbReference>
<dbReference type="PROSITE" id="PS50405">
    <property type="entry name" value="GST_CTER"/>
    <property type="match status" value="1"/>
</dbReference>